<evidence type="ECO:0000256" key="2">
    <source>
        <dbReference type="ARBA" id="ARBA00005811"/>
    </source>
</evidence>
<evidence type="ECO:0000313" key="10">
    <source>
        <dbReference type="Proteomes" id="UP001157353"/>
    </source>
</evidence>
<dbReference type="Pfam" id="PF02472">
    <property type="entry name" value="ExbD"/>
    <property type="match status" value="1"/>
</dbReference>
<sequence length="134" mass="14732">MRRRKARAEDDSQIDMTPMLDVVFIMLIFFIVTTSFVRESGLEVDRPSAATATEQTKAGIFVAIKDTGEIYIDNHQVDQQRVRASLERLIASQGEVGLVIQADKETRHGAVVGVMDAAREAGIKQISVAAQADK</sequence>
<accession>A0ABQ6E0N0</accession>
<feature type="transmembrane region" description="Helical" evidence="8">
    <location>
        <begin position="20"/>
        <end position="37"/>
    </location>
</feature>
<proteinExistence type="inferred from homology"/>
<dbReference type="PANTHER" id="PTHR30558:SF13">
    <property type="entry name" value="BIOPOLYMER TRANSPORT PROTEIN EXBD2"/>
    <property type="match status" value="1"/>
</dbReference>
<evidence type="ECO:0000313" key="9">
    <source>
        <dbReference type="EMBL" id="GLS90989.1"/>
    </source>
</evidence>
<keyword evidence="4 7" id="KW-0812">Transmembrane</keyword>
<evidence type="ECO:0000256" key="6">
    <source>
        <dbReference type="ARBA" id="ARBA00023136"/>
    </source>
</evidence>
<protein>
    <submittedName>
        <fullName evidence="9">Biopolymer transport protein exbD2</fullName>
    </submittedName>
</protein>
<organism evidence="9 10">
    <name type="scientific">Psychromonas marina</name>
    <dbReference type="NCBI Taxonomy" id="88364"/>
    <lineage>
        <taxon>Bacteria</taxon>
        <taxon>Pseudomonadati</taxon>
        <taxon>Pseudomonadota</taxon>
        <taxon>Gammaproteobacteria</taxon>
        <taxon>Alteromonadales</taxon>
        <taxon>Psychromonadaceae</taxon>
        <taxon>Psychromonas</taxon>
    </lineage>
</organism>
<keyword evidence="10" id="KW-1185">Reference proteome</keyword>
<keyword evidence="3" id="KW-1003">Cell membrane</keyword>
<gene>
    <name evidence="9" type="primary">exbD2</name>
    <name evidence="9" type="ORF">GCM10007916_20560</name>
</gene>
<evidence type="ECO:0000256" key="3">
    <source>
        <dbReference type="ARBA" id="ARBA00022475"/>
    </source>
</evidence>
<evidence type="ECO:0000256" key="7">
    <source>
        <dbReference type="RuleBase" id="RU003879"/>
    </source>
</evidence>
<comment type="similarity">
    <text evidence="2 7">Belongs to the ExbD/TolR family.</text>
</comment>
<evidence type="ECO:0000256" key="8">
    <source>
        <dbReference type="SAM" id="Phobius"/>
    </source>
</evidence>
<keyword evidence="7" id="KW-0813">Transport</keyword>
<dbReference type="Proteomes" id="UP001157353">
    <property type="component" value="Unassembled WGS sequence"/>
</dbReference>
<comment type="caution">
    <text evidence="9">The sequence shown here is derived from an EMBL/GenBank/DDBJ whole genome shotgun (WGS) entry which is preliminary data.</text>
</comment>
<comment type="subcellular location">
    <subcellularLocation>
        <location evidence="1">Cell membrane</location>
        <topology evidence="1">Single-pass membrane protein</topology>
    </subcellularLocation>
    <subcellularLocation>
        <location evidence="7">Cell membrane</location>
        <topology evidence="7">Single-pass type II membrane protein</topology>
    </subcellularLocation>
</comment>
<evidence type="ECO:0000256" key="5">
    <source>
        <dbReference type="ARBA" id="ARBA00022989"/>
    </source>
</evidence>
<reference evidence="10" key="1">
    <citation type="journal article" date="2019" name="Int. J. Syst. Evol. Microbiol.">
        <title>The Global Catalogue of Microorganisms (GCM) 10K type strain sequencing project: providing services to taxonomists for standard genome sequencing and annotation.</title>
        <authorList>
            <consortium name="The Broad Institute Genomics Platform"/>
            <consortium name="The Broad Institute Genome Sequencing Center for Infectious Disease"/>
            <person name="Wu L."/>
            <person name="Ma J."/>
        </authorList>
    </citation>
    <scope>NUCLEOTIDE SEQUENCE [LARGE SCALE GENOMIC DNA]</scope>
    <source>
        <strain evidence="10">NBRC 103166</strain>
    </source>
</reference>
<name>A0ABQ6E0N0_9GAMM</name>
<evidence type="ECO:0000256" key="1">
    <source>
        <dbReference type="ARBA" id="ARBA00004162"/>
    </source>
</evidence>
<keyword evidence="5 8" id="KW-1133">Transmembrane helix</keyword>
<dbReference type="Gene3D" id="3.30.420.270">
    <property type="match status" value="1"/>
</dbReference>
<dbReference type="EMBL" id="BSPQ01000005">
    <property type="protein sequence ID" value="GLS90989.1"/>
    <property type="molecule type" value="Genomic_DNA"/>
</dbReference>
<keyword evidence="6 8" id="KW-0472">Membrane</keyword>
<dbReference type="PANTHER" id="PTHR30558">
    <property type="entry name" value="EXBD MEMBRANE COMPONENT OF PMF-DRIVEN MACROMOLECULE IMPORT SYSTEM"/>
    <property type="match status" value="1"/>
</dbReference>
<keyword evidence="7" id="KW-0653">Protein transport</keyword>
<dbReference type="RefSeq" id="WP_284204100.1">
    <property type="nucleotide sequence ID" value="NZ_BSPQ01000005.1"/>
</dbReference>
<dbReference type="InterPro" id="IPR003400">
    <property type="entry name" value="ExbD"/>
</dbReference>
<evidence type="ECO:0000256" key="4">
    <source>
        <dbReference type="ARBA" id="ARBA00022692"/>
    </source>
</evidence>